<reference evidence="2" key="1">
    <citation type="journal article" date="2019" name="Int. J. Syst. Evol. Microbiol.">
        <title>The Global Catalogue of Microorganisms (GCM) 10K type strain sequencing project: providing services to taxonomists for standard genome sequencing and annotation.</title>
        <authorList>
            <consortium name="The Broad Institute Genomics Platform"/>
            <consortium name="The Broad Institute Genome Sequencing Center for Infectious Disease"/>
            <person name="Wu L."/>
            <person name="Ma J."/>
        </authorList>
    </citation>
    <scope>NUCLEOTIDE SEQUENCE [LARGE SCALE GENOMIC DNA]</scope>
    <source>
        <strain evidence="2">KACC 14249</strain>
    </source>
</reference>
<keyword evidence="1" id="KW-0436">Ligase</keyword>
<gene>
    <name evidence="1" type="ORF">ACFQDO_13180</name>
</gene>
<comment type="caution">
    <text evidence="1">The sequence shown here is derived from an EMBL/GenBank/DDBJ whole genome shotgun (WGS) entry which is preliminary data.</text>
</comment>
<keyword evidence="2" id="KW-1185">Reference proteome</keyword>
<dbReference type="SUPFAM" id="SSF55144">
    <property type="entry name" value="LigT-like"/>
    <property type="match status" value="1"/>
</dbReference>
<evidence type="ECO:0000313" key="2">
    <source>
        <dbReference type="Proteomes" id="UP001596189"/>
    </source>
</evidence>
<dbReference type="InterPro" id="IPR009097">
    <property type="entry name" value="Cyclic_Pdiesterase"/>
</dbReference>
<dbReference type="Pfam" id="PF13563">
    <property type="entry name" value="2_5_RNA_ligase2"/>
    <property type="match status" value="1"/>
</dbReference>
<dbReference type="InterPro" id="IPR050580">
    <property type="entry name" value="2H_phosphoesterase_YjcG-like"/>
</dbReference>
<dbReference type="GO" id="GO:0016874">
    <property type="term" value="F:ligase activity"/>
    <property type="evidence" value="ECO:0007669"/>
    <property type="project" value="UniProtKB-KW"/>
</dbReference>
<sequence>MTNGPDDGVQRTIGVAISIPDPYGEELRAHRASFGDPLASSIPTHVTLLPPTELDRPEASVVTEHLSSVAAKATPFEIHLRGTSTFRPVSPVVFVPLVQGIGGCEVLEQAVRSGPLARDLQFYYHPHVTIAHHLADDALDRAARELADFECRFVVDGFHLYEHGADGVWRPQGWFPFPGSSG</sequence>
<accession>A0ABW1JFD6</accession>
<organism evidence="1 2">
    <name type="scientific">Angustibacter luteus</name>
    <dbReference type="NCBI Taxonomy" id="658456"/>
    <lineage>
        <taxon>Bacteria</taxon>
        <taxon>Bacillati</taxon>
        <taxon>Actinomycetota</taxon>
        <taxon>Actinomycetes</taxon>
        <taxon>Kineosporiales</taxon>
        <taxon>Kineosporiaceae</taxon>
    </lineage>
</organism>
<proteinExistence type="predicted"/>
<dbReference type="RefSeq" id="WP_345715229.1">
    <property type="nucleotide sequence ID" value="NZ_BAABFP010000002.1"/>
</dbReference>
<dbReference type="Proteomes" id="UP001596189">
    <property type="component" value="Unassembled WGS sequence"/>
</dbReference>
<dbReference type="PANTHER" id="PTHR40037:SF1">
    <property type="entry name" value="PHOSPHOESTERASE SAOUHSC_00951-RELATED"/>
    <property type="match status" value="1"/>
</dbReference>
<evidence type="ECO:0000313" key="1">
    <source>
        <dbReference type="EMBL" id="MFC6008081.1"/>
    </source>
</evidence>
<dbReference type="EMBL" id="JBHSRD010000004">
    <property type="protein sequence ID" value="MFC6008081.1"/>
    <property type="molecule type" value="Genomic_DNA"/>
</dbReference>
<name>A0ABW1JFD6_9ACTN</name>
<protein>
    <submittedName>
        <fullName evidence="1">2'-5' RNA ligase family protein</fullName>
    </submittedName>
</protein>
<dbReference type="PANTHER" id="PTHR40037">
    <property type="entry name" value="PHOSPHOESTERASE YJCG-RELATED"/>
    <property type="match status" value="1"/>
</dbReference>
<dbReference type="Gene3D" id="3.90.1140.10">
    <property type="entry name" value="Cyclic phosphodiesterase"/>
    <property type="match status" value="1"/>
</dbReference>